<feature type="transmembrane region" description="Helical" evidence="2">
    <location>
        <begin position="443"/>
        <end position="463"/>
    </location>
</feature>
<keyword evidence="2" id="KW-1133">Transmembrane helix</keyword>
<feature type="transmembrane region" description="Helical" evidence="2">
    <location>
        <begin position="414"/>
        <end position="431"/>
    </location>
</feature>
<protein>
    <submittedName>
        <fullName evidence="3">Uncharacterized protein</fullName>
    </submittedName>
</protein>
<evidence type="ECO:0000313" key="3">
    <source>
        <dbReference type="EMBL" id="OUN87550.1"/>
    </source>
</evidence>
<evidence type="ECO:0000256" key="2">
    <source>
        <dbReference type="SAM" id="Phobius"/>
    </source>
</evidence>
<feature type="transmembrane region" description="Helical" evidence="2">
    <location>
        <begin position="657"/>
        <end position="675"/>
    </location>
</feature>
<feature type="transmembrane region" description="Helical" evidence="2">
    <location>
        <begin position="95"/>
        <end position="113"/>
    </location>
</feature>
<comment type="caution">
    <text evidence="3">The sequence shown here is derived from an EMBL/GenBank/DDBJ whole genome shotgun (WGS) entry which is preliminary data.</text>
</comment>
<dbReference type="AlphaFoldDB" id="A0A1Y3XZU7"/>
<dbReference type="OrthoDB" id="3223943at2"/>
<feature type="transmembrane region" description="Helical" evidence="2">
    <location>
        <begin position="631"/>
        <end position="650"/>
    </location>
</feature>
<keyword evidence="2" id="KW-0812">Transmembrane</keyword>
<evidence type="ECO:0000256" key="1">
    <source>
        <dbReference type="SAM" id="MobiDB-lite"/>
    </source>
</evidence>
<reference evidence="4" key="1">
    <citation type="submission" date="2017-04" db="EMBL/GenBank/DDBJ databases">
        <title>Function of individual gut microbiota members based on whole genome sequencing of pure cultures obtained from chicken caecum.</title>
        <authorList>
            <person name="Medvecky M."/>
            <person name="Cejkova D."/>
            <person name="Polansky O."/>
            <person name="Karasova D."/>
            <person name="Kubasova T."/>
            <person name="Cizek A."/>
            <person name="Rychlik I."/>
        </authorList>
    </citation>
    <scope>NUCLEOTIDE SEQUENCE [LARGE SCALE GENOMIC DNA]</scope>
    <source>
        <strain evidence="4">An5</strain>
    </source>
</reference>
<dbReference type="InterPro" id="IPR046062">
    <property type="entry name" value="DUF6020"/>
</dbReference>
<accession>A0A1Y3XZU7</accession>
<feature type="transmembrane region" description="Helical" evidence="2">
    <location>
        <begin position="196"/>
        <end position="221"/>
    </location>
</feature>
<feature type="transmembrane region" description="Helical" evidence="2">
    <location>
        <begin position="311"/>
        <end position="330"/>
    </location>
</feature>
<name>A0A1Y3XZU7_9ACTN</name>
<dbReference type="RefSeq" id="WP_094335759.1">
    <property type="nucleotide sequence ID" value="NZ_NFIE01000016.1"/>
</dbReference>
<feature type="transmembrane region" description="Helical" evidence="2">
    <location>
        <begin position="280"/>
        <end position="299"/>
    </location>
</feature>
<feature type="transmembrane region" description="Helical" evidence="2">
    <location>
        <begin position="681"/>
        <end position="700"/>
    </location>
</feature>
<keyword evidence="4" id="KW-1185">Reference proteome</keyword>
<dbReference type="Pfam" id="PF19484">
    <property type="entry name" value="DUF6020"/>
    <property type="match status" value="1"/>
</dbReference>
<feature type="transmembrane region" description="Helical" evidence="2">
    <location>
        <begin position="63"/>
        <end position="83"/>
    </location>
</feature>
<proteinExistence type="predicted"/>
<dbReference type="EMBL" id="NFIE01000016">
    <property type="protein sequence ID" value="OUN87550.1"/>
    <property type="molecule type" value="Genomic_DNA"/>
</dbReference>
<keyword evidence="2" id="KW-0472">Membrane</keyword>
<gene>
    <name evidence="3" type="ORF">B5G02_07315</name>
</gene>
<evidence type="ECO:0000313" key="4">
    <source>
        <dbReference type="Proteomes" id="UP000195781"/>
    </source>
</evidence>
<organism evidence="3 4">
    <name type="scientific">[Collinsella] massiliensis</name>
    <dbReference type="NCBI Taxonomy" id="1232426"/>
    <lineage>
        <taxon>Bacteria</taxon>
        <taxon>Bacillati</taxon>
        <taxon>Actinomycetota</taxon>
        <taxon>Coriobacteriia</taxon>
        <taxon>Coriobacteriales</taxon>
        <taxon>Coriobacteriaceae</taxon>
        <taxon>Enorma</taxon>
    </lineage>
</organism>
<sequence length="710" mass="75917">MSKKYSARELLLPGALAALCALGVFTDLAGASSQEIRSLFGSVHGAAYVVAKVLCSLPSRDEALVTVLFAALLFAPLRAVHGVSDSSARRAGGRAAWVVAALFAAAMLFGRSFDEVGSSAYVTGGIAEALRSAIFFLGWLVLAHAGICLLFSWLDCARGSVAAARGSAVSAPPAPAQAGRRGICARARAALDRHPFAVPAAVLAVAWLPVLIGYAPALFMWDTNTQILQWFGLPNHISESVELIDPAVLLTQHHPPLHTAMVGLCVQAGMALFGNENAGIFLYALLQWALDIAAIAWALRLLALMGVRSRVRLVVLAFIALVPAFSNYSVIVTKDVPFAAVLLVFAMELAYLVWRARSRAGQPDGQPGNPADARPAPASPPARRAAPSPSSFALPPHHVTLLLLSALGTALLRSGMLVTVALACLVALVLVRRQLGARRYPAVALLVAVLVSLALSNVVYPALGISPSSKREVLSIPFQQVARFMRDHPGSVSAEEFRTVDAVLDANELAAIYTPSKSDPVKATFREDATPEDLARFMRLWAQWFAEEPGCFLEALAENYYGYFYAGRAMVWSYTPASSAEVMASTEVDWFSSGIAPYFDFAPAENPVSRVLSGACEGYRLLFQSIPFTTLTMQAALYDWVLALATVYAATRRVRPLAPVLAAAWVVLAVALVGPCNATTYFRYAYPVAFLAPFMCALLFTRSNKEAIDA</sequence>
<feature type="compositionally biased region" description="Low complexity" evidence="1">
    <location>
        <begin position="370"/>
        <end position="389"/>
    </location>
</feature>
<feature type="region of interest" description="Disordered" evidence="1">
    <location>
        <begin position="362"/>
        <end position="389"/>
    </location>
</feature>
<feature type="transmembrane region" description="Helical" evidence="2">
    <location>
        <begin position="133"/>
        <end position="154"/>
    </location>
</feature>
<dbReference type="Proteomes" id="UP000195781">
    <property type="component" value="Unassembled WGS sequence"/>
</dbReference>